<proteinExistence type="predicted"/>
<dbReference type="EMBL" id="JACCKD010000001">
    <property type="protein sequence ID" value="MBA0124078.1"/>
    <property type="molecule type" value="Genomic_DNA"/>
</dbReference>
<reference evidence="3 4" key="1">
    <citation type="submission" date="2020-07" db="EMBL/GenBank/DDBJ databases">
        <title>Genome of Haloechinothrix sp.</title>
        <authorList>
            <person name="Tang S.-K."/>
            <person name="Yang L."/>
            <person name="Zhu W.-Y."/>
        </authorList>
    </citation>
    <scope>NUCLEOTIDE SEQUENCE [LARGE SCALE GENOMIC DNA]</scope>
    <source>
        <strain evidence="3 4">YIM 98757</strain>
    </source>
</reference>
<evidence type="ECO:0000259" key="2">
    <source>
        <dbReference type="Pfam" id="PF06259"/>
    </source>
</evidence>
<protein>
    <recommendedName>
        <fullName evidence="2">DUF1023 domain-containing protein</fullName>
    </recommendedName>
</protein>
<accession>A0A838A546</accession>
<organism evidence="3 4">
    <name type="scientific">Haloechinothrix aidingensis</name>
    <dbReference type="NCBI Taxonomy" id="2752311"/>
    <lineage>
        <taxon>Bacteria</taxon>
        <taxon>Bacillati</taxon>
        <taxon>Actinomycetota</taxon>
        <taxon>Actinomycetes</taxon>
        <taxon>Pseudonocardiales</taxon>
        <taxon>Pseudonocardiaceae</taxon>
        <taxon>Haloechinothrix</taxon>
    </lineage>
</organism>
<dbReference type="InterPro" id="IPR010427">
    <property type="entry name" value="DUF1023"/>
</dbReference>
<dbReference type="Pfam" id="PF06259">
    <property type="entry name" value="Abhydrolase_8"/>
    <property type="match status" value="1"/>
</dbReference>
<sequence>MGAWSDVLRWDSAALEGVGDALSSERKVLDGVLGDIEDGSVPRQWRGEAAEAARSSLRDRIEELEALKTDVAAMIAEVDGASEAVAATLRAVEEAESLAAYHGFRITEAGNVVDERVQLETTPQDVIETRAAVQQELVDRIEQILRRAAEIDESLVGMMTRLTSGATLPGAYIDEMNAEVWGGAPPPPTNGSPTEIAGWWATLSDDEREWLVNNRPERIGTMDGLPVAERSEANMLRLPAERERLEAELEELRADGRESEIHQVQAQLDSIESIEDMMDGGDRSLITLDLDGERARAAIGTGDVDNAEKVSVFTPGMNSTVSGNMEDYVREMEQVQREAQEMLRDDELTSDQEVASVVYLDYEPPKTVFPEVREGLHPDRYEEGARRLAPFLDGLAANRTGDIPMHLTATGHSYGSPTTGLALRESSAADAVVFHGAPGVGSAAPDDEGRLAPDTGEEVWTDSDEMRVPEGSMYNLSNEEDIIANTGWHGVNPSLDKHITELSTDDAVAADGRELHATYGHTSYVEEREPTSEELSTSEYNTAAVIADKTDVLIEQPR</sequence>
<dbReference type="AlphaFoldDB" id="A0A838A546"/>
<feature type="domain" description="DUF1023" evidence="2">
    <location>
        <begin position="293"/>
        <end position="444"/>
    </location>
</feature>
<evidence type="ECO:0000256" key="1">
    <source>
        <dbReference type="SAM" id="Coils"/>
    </source>
</evidence>
<keyword evidence="1" id="KW-0175">Coiled coil</keyword>
<gene>
    <name evidence="3" type="ORF">H0B56_00805</name>
</gene>
<name>A0A838A546_9PSEU</name>
<evidence type="ECO:0000313" key="3">
    <source>
        <dbReference type="EMBL" id="MBA0124078.1"/>
    </source>
</evidence>
<keyword evidence="4" id="KW-1185">Reference proteome</keyword>
<feature type="coiled-coil region" evidence="1">
    <location>
        <begin position="318"/>
        <end position="345"/>
    </location>
</feature>
<feature type="coiled-coil region" evidence="1">
    <location>
        <begin position="228"/>
        <end position="262"/>
    </location>
</feature>
<dbReference type="Proteomes" id="UP000582974">
    <property type="component" value="Unassembled WGS sequence"/>
</dbReference>
<evidence type="ECO:0000313" key="4">
    <source>
        <dbReference type="Proteomes" id="UP000582974"/>
    </source>
</evidence>
<comment type="caution">
    <text evidence="3">The sequence shown here is derived from an EMBL/GenBank/DDBJ whole genome shotgun (WGS) entry which is preliminary data.</text>
</comment>
<dbReference type="RefSeq" id="WP_180890988.1">
    <property type="nucleotide sequence ID" value="NZ_JACCKD010000001.1"/>
</dbReference>